<dbReference type="EMBL" id="HE601135">
    <property type="protein sequence ID" value="CAP25538.1"/>
    <property type="molecule type" value="Genomic_DNA"/>
</dbReference>
<dbReference type="PANTHER" id="PTHR31720:SF12">
    <property type="entry name" value="SERPENTINE RECEPTOR, CLASS T-RELATED"/>
    <property type="match status" value="1"/>
</dbReference>
<feature type="transmembrane region" description="Helical" evidence="1">
    <location>
        <begin position="127"/>
        <end position="151"/>
    </location>
</feature>
<feature type="transmembrane region" description="Helical" evidence="1">
    <location>
        <begin position="257"/>
        <end position="278"/>
    </location>
</feature>
<feature type="transmembrane region" description="Helical" evidence="1">
    <location>
        <begin position="298"/>
        <end position="322"/>
    </location>
</feature>
<keyword evidence="3" id="KW-1185">Reference proteome</keyword>
<reference evidence="2 3" key="2">
    <citation type="journal article" date="2011" name="PLoS Genet.">
        <title>Caenorhabditis briggsae recombinant inbred line genotypes reveal inter-strain incompatibility and the evolution of recombination.</title>
        <authorList>
            <person name="Ross J.A."/>
            <person name="Koboldt D.C."/>
            <person name="Staisch J.E."/>
            <person name="Chamberlin H.M."/>
            <person name="Gupta B.P."/>
            <person name="Miller R.D."/>
            <person name="Baird S.E."/>
            <person name="Haag E.S."/>
        </authorList>
    </citation>
    <scope>NUCLEOTIDE SEQUENCE [LARGE SCALE GENOMIC DNA]</scope>
    <source>
        <strain evidence="2 3">AF16</strain>
    </source>
</reference>
<dbReference type="InterPro" id="IPR018817">
    <property type="entry name" value="7TM_GPCR_serpentine_rcpt_Srz"/>
</dbReference>
<protein>
    <submittedName>
        <fullName evidence="2">Protein CBG04918</fullName>
    </submittedName>
</protein>
<reference evidence="2 3" key="1">
    <citation type="journal article" date="2003" name="PLoS Biol.">
        <title>The genome sequence of Caenorhabditis briggsae: a platform for comparative genomics.</title>
        <authorList>
            <person name="Stein L.D."/>
            <person name="Bao Z."/>
            <person name="Blasiar D."/>
            <person name="Blumenthal T."/>
            <person name="Brent M.R."/>
            <person name="Chen N."/>
            <person name="Chinwalla A."/>
            <person name="Clarke L."/>
            <person name="Clee C."/>
            <person name="Coghlan A."/>
            <person name="Coulson A."/>
            <person name="D'Eustachio P."/>
            <person name="Fitch D.H."/>
            <person name="Fulton L.A."/>
            <person name="Fulton R.E."/>
            <person name="Griffiths-Jones S."/>
            <person name="Harris T.W."/>
            <person name="Hillier L.W."/>
            <person name="Kamath R."/>
            <person name="Kuwabara P.E."/>
            <person name="Mardis E.R."/>
            <person name="Marra M.A."/>
            <person name="Miner T.L."/>
            <person name="Minx P."/>
            <person name="Mullikin J.C."/>
            <person name="Plumb R.W."/>
            <person name="Rogers J."/>
            <person name="Schein J.E."/>
            <person name="Sohrmann M."/>
            <person name="Spieth J."/>
            <person name="Stajich J.E."/>
            <person name="Wei C."/>
            <person name="Willey D."/>
            <person name="Wilson R.K."/>
            <person name="Durbin R."/>
            <person name="Waterston R.H."/>
        </authorList>
    </citation>
    <scope>NUCLEOTIDE SEQUENCE [LARGE SCALE GENOMIC DNA]</scope>
    <source>
        <strain evidence="2 3">AF16</strain>
    </source>
</reference>
<evidence type="ECO:0000313" key="2">
    <source>
        <dbReference type="EMBL" id="CAP25538.1"/>
    </source>
</evidence>
<gene>
    <name evidence="2" type="ORF">CBG04918</name>
    <name evidence="2" type="ORF">CBG_04918</name>
</gene>
<feature type="transmembrane region" description="Helical" evidence="1">
    <location>
        <begin position="84"/>
        <end position="107"/>
    </location>
</feature>
<dbReference type="GeneID" id="8580075"/>
<dbReference type="PANTHER" id="PTHR31720">
    <property type="entry name" value="SERPENTINE RECEPTOR, CLASS Z-RELATED"/>
    <property type="match status" value="1"/>
</dbReference>
<dbReference type="InParanoid" id="A8WYT0"/>
<proteinExistence type="predicted"/>
<accession>A8WYT0</accession>
<keyword evidence="1" id="KW-1133">Transmembrane helix</keyword>
<keyword evidence="1" id="KW-0472">Membrane</keyword>
<feature type="transmembrane region" description="Helical" evidence="1">
    <location>
        <begin position="6"/>
        <end position="34"/>
    </location>
</feature>
<dbReference type="KEGG" id="cbr:CBG_04918"/>
<evidence type="ECO:0000313" key="3">
    <source>
        <dbReference type="Proteomes" id="UP000008549"/>
    </source>
</evidence>
<dbReference type="HOGENOM" id="CLU_056063_2_1_1"/>
<feature type="transmembrane region" description="Helical" evidence="1">
    <location>
        <begin position="172"/>
        <end position="194"/>
    </location>
</feature>
<evidence type="ECO:0000256" key="1">
    <source>
        <dbReference type="SAM" id="Phobius"/>
    </source>
</evidence>
<dbReference type="Pfam" id="PF10325">
    <property type="entry name" value="7TM_GPCR_Srz"/>
    <property type="match status" value="3"/>
</dbReference>
<keyword evidence="1" id="KW-0812">Transmembrane</keyword>
<dbReference type="RefSeq" id="XP_002638079.1">
    <property type="nucleotide sequence ID" value="XM_002638033.1"/>
</dbReference>
<name>A8WYT0_CAEBR</name>
<dbReference type="AlphaFoldDB" id="A8WYT0"/>
<dbReference type="Proteomes" id="UP000008549">
    <property type="component" value="Unassembled WGS sequence"/>
</dbReference>
<sequence>MTSALHVLLTVVLFFLIVFMAILLFFLFPIFVIISRKNRKKDQELAIYPIINHCFKPPKFISNSYNWNDISYHVLHHSSSKYHIFIYIYICLTVVLLLSALLYIPILRSVWKLVHLASAIENKPQKYILYQTLCIAVYKMVSLLVIFYVYLGHTEPNPPINLKNLVDPPKQQVYTILKLINVSFFTFQIAIIVIVMTSNPAVSEEELIAQACRFLSYCHLLLALLLGLSSSLYIPILISVRKSSHLISAVQNKPHNYILYQTLCIVVYKMITVLAVVWVNVDSIEQLPAEHIDKTQEYLIVVLYIIDMLSTPVFIQISYLLCNRRNVVLLKQLLSIRNFKIWIMKRILRNNSVAPANVYGSNDEILGPSTIS</sequence>
<organism evidence="2 3">
    <name type="scientific">Caenorhabditis briggsae</name>
    <dbReference type="NCBI Taxonomy" id="6238"/>
    <lineage>
        <taxon>Eukaryota</taxon>
        <taxon>Metazoa</taxon>
        <taxon>Ecdysozoa</taxon>
        <taxon>Nematoda</taxon>
        <taxon>Chromadorea</taxon>
        <taxon>Rhabditida</taxon>
        <taxon>Rhabditina</taxon>
        <taxon>Rhabditomorpha</taxon>
        <taxon>Rhabditoidea</taxon>
        <taxon>Rhabditidae</taxon>
        <taxon>Peloderinae</taxon>
        <taxon>Caenorhabditis</taxon>
    </lineage>
</organism>
<feature type="transmembrane region" description="Helical" evidence="1">
    <location>
        <begin position="214"/>
        <end position="236"/>
    </location>
</feature>
<dbReference type="CTD" id="8580075"/>